<keyword evidence="6 18" id="KW-0349">Heme</keyword>
<dbReference type="GO" id="GO:0016491">
    <property type="term" value="F:oxidoreductase activity"/>
    <property type="evidence" value="ECO:0007669"/>
    <property type="project" value="UniProtKB-UniRule"/>
</dbReference>
<dbReference type="SUPFAM" id="SSF81342">
    <property type="entry name" value="Transmembrane di-heme cytochromes"/>
    <property type="match status" value="1"/>
</dbReference>
<keyword evidence="13 18" id="KW-0408">Iron</keyword>
<evidence type="ECO:0000256" key="17">
    <source>
        <dbReference type="PIRSR" id="PIRSR038885-1"/>
    </source>
</evidence>
<feature type="transmembrane region" description="Helical" evidence="19">
    <location>
        <begin position="352"/>
        <end position="371"/>
    </location>
</feature>
<dbReference type="CDD" id="cd00284">
    <property type="entry name" value="Cytochrome_b_N"/>
    <property type="match status" value="1"/>
</dbReference>
<feature type="binding site" description="axial binding residue" evidence="18">
    <location>
        <position position="104"/>
    </location>
    <ligand>
        <name>heme b</name>
        <dbReference type="ChEBI" id="CHEBI:60344"/>
        <label>b566</label>
    </ligand>
    <ligandPart>
        <name>Fe</name>
        <dbReference type="ChEBI" id="CHEBI:18248"/>
    </ligandPart>
</feature>
<comment type="function">
    <text evidence="1 19">Component of the ubiquinol-cytochrome c reductase complex (complex III or cytochrome b-c1 complex) that is part of the mitochondrial respiratory chain. The b-c1 complex mediates electron transfer from ubiquinol to cytochrome c. Contributes to the generation of a proton gradient across the mitochondrial membrane that is then used for ATP synthesis.</text>
</comment>
<reference evidence="22" key="1">
    <citation type="submission" date="2015-06" db="EMBL/GenBank/DDBJ databases">
        <title>Microgaster sp. mitochondrion, partial genome.</title>
        <authorList>
            <person name="Song S.N."/>
            <person name="Chen X.X."/>
        </authorList>
    </citation>
    <scope>NUCLEOTIDE SEQUENCE</scope>
</reference>
<evidence type="ECO:0000256" key="10">
    <source>
        <dbReference type="ARBA" id="ARBA00022792"/>
    </source>
</evidence>
<keyword evidence="9 18" id="KW-0479">Metal-binding</keyword>
<keyword evidence="11 19" id="KW-0249">Electron transport</keyword>
<keyword evidence="16 19" id="KW-0472">Membrane</keyword>
<dbReference type="Gene3D" id="1.20.810.10">
    <property type="entry name" value="Cytochrome Bc1 Complex, Chain C"/>
    <property type="match status" value="1"/>
</dbReference>
<dbReference type="GO" id="GO:0006122">
    <property type="term" value="P:mitochondrial electron transport, ubiquinol to cytochrome c"/>
    <property type="evidence" value="ECO:0007669"/>
    <property type="project" value="TreeGrafter"/>
</dbReference>
<dbReference type="InterPro" id="IPR048260">
    <property type="entry name" value="Cytochrome_b_C_euk/bac"/>
</dbReference>
<protein>
    <recommendedName>
        <fullName evidence="4 19">Cytochrome b</fullName>
    </recommendedName>
</protein>
<evidence type="ECO:0000256" key="4">
    <source>
        <dbReference type="ARBA" id="ARBA00013531"/>
    </source>
</evidence>
<dbReference type="InterPro" id="IPR027387">
    <property type="entry name" value="Cytb/b6-like_sf"/>
</dbReference>
<dbReference type="PIRSF" id="PIRSF038885">
    <property type="entry name" value="COB"/>
    <property type="match status" value="1"/>
</dbReference>
<dbReference type="PROSITE" id="PS51002">
    <property type="entry name" value="CYTB_NTER"/>
    <property type="match status" value="1"/>
</dbReference>
<evidence type="ECO:0000256" key="8">
    <source>
        <dbReference type="ARBA" id="ARBA00022692"/>
    </source>
</evidence>
<dbReference type="EMBL" id="KT215857">
    <property type="protein sequence ID" value="APF47562.1"/>
    <property type="molecule type" value="Genomic_DNA"/>
</dbReference>
<dbReference type="CDD" id="cd00290">
    <property type="entry name" value="cytochrome_b_C"/>
    <property type="match status" value="1"/>
</dbReference>
<dbReference type="InterPro" id="IPR030689">
    <property type="entry name" value="Cytochrome_b"/>
</dbReference>
<proteinExistence type="inferred from homology"/>
<keyword evidence="8 19" id="KW-0812">Transmembrane</keyword>
<dbReference type="InterPro" id="IPR048259">
    <property type="entry name" value="Cytochrome_b_N_euk/bac"/>
</dbReference>
<feature type="transmembrane region" description="Helical" evidence="19">
    <location>
        <begin position="326"/>
        <end position="345"/>
    </location>
</feature>
<feature type="domain" description="Cytochrome b/b6 C-terminal region profile" evidence="21">
    <location>
        <begin position="217"/>
        <end position="385"/>
    </location>
</feature>
<evidence type="ECO:0000256" key="14">
    <source>
        <dbReference type="ARBA" id="ARBA00023075"/>
    </source>
</evidence>
<feature type="transmembrane region" description="Helical" evidence="19">
    <location>
        <begin position="147"/>
        <end position="168"/>
    </location>
</feature>
<feature type="transmembrane region" description="Helical" evidence="19">
    <location>
        <begin position="43"/>
        <end position="63"/>
    </location>
</feature>
<name>A0A6F8AA95_9HYME</name>
<feature type="binding site" description="axial binding residue" evidence="18">
    <location>
        <position position="90"/>
    </location>
    <ligand>
        <name>heme b</name>
        <dbReference type="ChEBI" id="CHEBI:60344"/>
        <label>b562</label>
    </ligand>
    <ligandPart>
        <name>Fe</name>
        <dbReference type="ChEBI" id="CHEBI:18248"/>
    </ligandPart>
</feature>
<dbReference type="AlphaFoldDB" id="A0A6F8AA95"/>
<evidence type="ECO:0000256" key="6">
    <source>
        <dbReference type="ARBA" id="ARBA00022617"/>
    </source>
</evidence>
<keyword evidence="10" id="KW-0999">Mitochondrion inner membrane</keyword>
<evidence type="ECO:0000256" key="11">
    <source>
        <dbReference type="ARBA" id="ARBA00022982"/>
    </source>
</evidence>
<dbReference type="InterPro" id="IPR005798">
    <property type="entry name" value="Cyt_b/b6_C"/>
</dbReference>
<accession>A0A6F8AA95</accession>
<comment type="cofactor">
    <cofactor evidence="19">
        <name>heme b</name>
        <dbReference type="ChEBI" id="CHEBI:60344"/>
    </cofactor>
    <text evidence="19">Binds 2 heme groups non-covalently.</text>
</comment>
<feature type="binding site" description="axial binding residue" evidence="18">
    <location>
        <position position="189"/>
    </location>
    <ligand>
        <name>heme b</name>
        <dbReference type="ChEBI" id="CHEBI:60344"/>
        <label>b562</label>
    </ligand>
    <ligandPart>
        <name>Fe</name>
        <dbReference type="ChEBI" id="CHEBI:18248"/>
    </ligandPart>
</feature>
<evidence type="ECO:0000313" key="22">
    <source>
        <dbReference type="EMBL" id="APF47562.1"/>
    </source>
</evidence>
<feature type="binding site" evidence="17">
    <location>
        <position position="208"/>
    </location>
    <ligand>
        <name>a ubiquinone</name>
        <dbReference type="ChEBI" id="CHEBI:16389"/>
    </ligand>
</feature>
<dbReference type="Pfam" id="PF00033">
    <property type="entry name" value="Cytochrome_B"/>
    <property type="match status" value="1"/>
</dbReference>
<feature type="transmembrane region" description="Helical" evidence="19">
    <location>
        <begin position="84"/>
        <end position="105"/>
    </location>
</feature>
<feature type="domain" description="Cytochrome b/b6 N-terminal region profile" evidence="20">
    <location>
        <begin position="8"/>
        <end position="216"/>
    </location>
</feature>
<comment type="subcellular location">
    <subcellularLocation>
        <location evidence="2">Mitochondrion inner membrane</location>
        <topology evidence="2">Multi-pass membrane protein</topology>
    </subcellularLocation>
</comment>
<evidence type="ECO:0000256" key="9">
    <source>
        <dbReference type="ARBA" id="ARBA00022723"/>
    </source>
</evidence>
<keyword evidence="12 19" id="KW-1133">Transmembrane helix</keyword>
<keyword evidence="14" id="KW-0830">Ubiquinone</keyword>
<dbReference type="GO" id="GO:0045275">
    <property type="term" value="C:respiratory chain complex III"/>
    <property type="evidence" value="ECO:0007669"/>
    <property type="project" value="InterPro"/>
</dbReference>
<evidence type="ECO:0000256" key="18">
    <source>
        <dbReference type="PIRSR" id="PIRSR038885-2"/>
    </source>
</evidence>
<dbReference type="InterPro" id="IPR005797">
    <property type="entry name" value="Cyt_b/b6_N"/>
</dbReference>
<dbReference type="PANTHER" id="PTHR19271:SF16">
    <property type="entry name" value="CYTOCHROME B"/>
    <property type="match status" value="1"/>
</dbReference>
<evidence type="ECO:0000256" key="3">
    <source>
        <dbReference type="ARBA" id="ARBA00011649"/>
    </source>
</evidence>
<keyword evidence="7 19" id="KW-0679">Respiratory chain</keyword>
<evidence type="ECO:0000256" key="1">
    <source>
        <dbReference type="ARBA" id="ARBA00002566"/>
    </source>
</evidence>
<dbReference type="InterPro" id="IPR036150">
    <property type="entry name" value="Cyt_b/b6_C_sf"/>
</dbReference>
<dbReference type="GO" id="GO:0005743">
    <property type="term" value="C:mitochondrial inner membrane"/>
    <property type="evidence" value="ECO:0007669"/>
    <property type="project" value="UniProtKB-SubCell"/>
</dbReference>
<evidence type="ECO:0000256" key="7">
    <source>
        <dbReference type="ARBA" id="ARBA00022660"/>
    </source>
</evidence>
<sequence length="385" mass="45397">MKLNIYMNKSLMKKNLVLNILGNMIIKLPTPVNISILWNFGSLLGLCLLIQIITGLFLSMHYVSNINYSFYSIIHIMKDVNFGWLMRLMHMNGASFFFICIYLHIGRGLYYGSYKLFKVWIIGVLILLMLMMTAFMGYVLPWGQMSFWGATVITNLLSALPYLGYMLVEWLWGGFSVDNATLNRFFTFHFLLPFILTMMVIIHLMFLHEGGSSNPLGLMSNYYKIIFHNYYTLKDINGFLILFFFLLILMFQDPYKLGDPENFLEANPMVTPVHIQPEWYFLFAYTILRSIPNKLSGVMALMLSILILMILPFFNLNNFQSSQFYPLSQLFFWLFFVSIFLLTWLGSQPVEYPFIFLSQMFTFMYFLFYFLNNLMMNLWDNFLIK</sequence>
<dbReference type="PROSITE" id="PS51003">
    <property type="entry name" value="CYTB_CTER"/>
    <property type="match status" value="1"/>
</dbReference>
<keyword evidence="15 19" id="KW-0496">Mitochondrion</keyword>
<dbReference type="GO" id="GO:0008121">
    <property type="term" value="F:quinol-cytochrome-c reductase activity"/>
    <property type="evidence" value="ECO:0007669"/>
    <property type="project" value="InterPro"/>
</dbReference>
<evidence type="ECO:0000259" key="20">
    <source>
        <dbReference type="PROSITE" id="PS51002"/>
    </source>
</evidence>
<keyword evidence="5 19" id="KW-0813">Transport</keyword>
<feature type="transmembrane region" description="Helical" evidence="19">
    <location>
        <begin position="295"/>
        <end position="314"/>
    </location>
</feature>
<evidence type="ECO:0000256" key="2">
    <source>
        <dbReference type="ARBA" id="ARBA00004448"/>
    </source>
</evidence>
<comment type="cofactor">
    <cofactor evidence="18">
        <name>heme</name>
        <dbReference type="ChEBI" id="CHEBI:30413"/>
    </cofactor>
    <text evidence="18">Binds 2 heme groups non-covalently.</text>
</comment>
<evidence type="ECO:0000256" key="16">
    <source>
        <dbReference type="ARBA" id="ARBA00023136"/>
    </source>
</evidence>
<dbReference type="InterPro" id="IPR016174">
    <property type="entry name" value="Di-haem_cyt_TM"/>
</dbReference>
<evidence type="ECO:0000256" key="12">
    <source>
        <dbReference type="ARBA" id="ARBA00022989"/>
    </source>
</evidence>
<organism evidence="22">
    <name type="scientific">Microgaster sp. SNS-2016</name>
    <dbReference type="NCBI Taxonomy" id="1911510"/>
    <lineage>
        <taxon>Eukaryota</taxon>
        <taxon>Metazoa</taxon>
        <taxon>Ecdysozoa</taxon>
        <taxon>Arthropoda</taxon>
        <taxon>Hexapoda</taxon>
        <taxon>Insecta</taxon>
        <taxon>Pterygota</taxon>
        <taxon>Neoptera</taxon>
        <taxon>Endopterygota</taxon>
        <taxon>Hymenoptera</taxon>
        <taxon>Apocrita</taxon>
        <taxon>Ichneumonoidea</taxon>
        <taxon>Braconidae</taxon>
        <taxon>Microgastrinae</taxon>
        <taxon>Microgaster</taxon>
    </lineage>
</organism>
<feature type="binding site" description="axial binding residue" evidence="18">
    <location>
        <position position="203"/>
    </location>
    <ligand>
        <name>heme b</name>
        <dbReference type="ChEBI" id="CHEBI:60344"/>
        <label>b566</label>
    </ligand>
    <ligandPart>
        <name>Fe</name>
        <dbReference type="ChEBI" id="CHEBI:18248"/>
    </ligandPart>
</feature>
<feature type="transmembrane region" description="Helical" evidence="19">
    <location>
        <begin position="188"/>
        <end position="207"/>
    </location>
</feature>
<comment type="similarity">
    <text evidence="19">Belongs to the cytochrome b family.</text>
</comment>
<evidence type="ECO:0000256" key="15">
    <source>
        <dbReference type="ARBA" id="ARBA00023128"/>
    </source>
</evidence>
<dbReference type="GO" id="GO:0046872">
    <property type="term" value="F:metal ion binding"/>
    <property type="evidence" value="ECO:0007669"/>
    <property type="project" value="UniProtKB-UniRule"/>
</dbReference>
<evidence type="ECO:0000256" key="5">
    <source>
        <dbReference type="ARBA" id="ARBA00022448"/>
    </source>
</evidence>
<evidence type="ECO:0000256" key="19">
    <source>
        <dbReference type="RuleBase" id="RU362117"/>
    </source>
</evidence>
<evidence type="ECO:0000256" key="13">
    <source>
        <dbReference type="ARBA" id="ARBA00023004"/>
    </source>
</evidence>
<dbReference type="PANTHER" id="PTHR19271">
    <property type="entry name" value="CYTOCHROME B"/>
    <property type="match status" value="1"/>
</dbReference>
<dbReference type="Pfam" id="PF00032">
    <property type="entry name" value="Cytochrom_B_C"/>
    <property type="match status" value="1"/>
</dbReference>
<comment type="subunit">
    <text evidence="3">The main subunits of complex b-c1 are: cytochrome b, cytochrome c1 and the Rieske protein.</text>
</comment>
<evidence type="ECO:0000259" key="21">
    <source>
        <dbReference type="PROSITE" id="PS51003"/>
    </source>
</evidence>
<geneLocation type="mitochondrion" evidence="22"/>
<gene>
    <name evidence="22" type="primary">CYTB</name>
</gene>
<dbReference type="SUPFAM" id="SSF81648">
    <property type="entry name" value="a domain/subunit of cytochrome bc1 complex (Ubiquinol-cytochrome c reductase)"/>
    <property type="match status" value="1"/>
</dbReference>
<feature type="transmembrane region" description="Helical" evidence="19">
    <location>
        <begin position="228"/>
        <end position="251"/>
    </location>
</feature>
<feature type="transmembrane region" description="Helical" evidence="19">
    <location>
        <begin position="117"/>
        <end position="140"/>
    </location>
</feature>